<keyword evidence="2" id="KW-1185">Reference proteome</keyword>
<sequence>MFFHNSTIHSATKFQPYHLVYGHPVVIPTSMKNDPELQYNYNDYQYEIKKQMQESEAIARKNLLNAKEKSKEHYDRNSKQQSFSIGDKVLMLDKTSKNKLAPKWFGSFDIFDIDPIWKKVVVKKRGKRLGRDYSSKPIKTISTITTANLCFRRMILQNLLPALITIQSIRAQTFKIENFNSHQGLYYQNEGQVRLSNVN</sequence>
<gene>
    <name evidence="1" type="ORF">CINCED_3A002846</name>
</gene>
<protein>
    <submittedName>
        <fullName evidence="1">Uncharacterized protein</fullName>
    </submittedName>
</protein>
<dbReference type="Proteomes" id="UP000325440">
    <property type="component" value="Unassembled WGS sequence"/>
</dbReference>
<accession>A0A5E4MS56</accession>
<proteinExistence type="predicted"/>
<evidence type="ECO:0000313" key="1">
    <source>
        <dbReference type="EMBL" id="VVC35128.1"/>
    </source>
</evidence>
<dbReference type="OrthoDB" id="6620090at2759"/>
<dbReference type="AlphaFoldDB" id="A0A5E4MS56"/>
<evidence type="ECO:0000313" key="2">
    <source>
        <dbReference type="Proteomes" id="UP000325440"/>
    </source>
</evidence>
<dbReference type="EMBL" id="CABPRJ010001065">
    <property type="protein sequence ID" value="VVC35128.1"/>
    <property type="molecule type" value="Genomic_DNA"/>
</dbReference>
<organism evidence="1 2">
    <name type="scientific">Cinara cedri</name>
    <dbReference type="NCBI Taxonomy" id="506608"/>
    <lineage>
        <taxon>Eukaryota</taxon>
        <taxon>Metazoa</taxon>
        <taxon>Ecdysozoa</taxon>
        <taxon>Arthropoda</taxon>
        <taxon>Hexapoda</taxon>
        <taxon>Insecta</taxon>
        <taxon>Pterygota</taxon>
        <taxon>Neoptera</taxon>
        <taxon>Paraneoptera</taxon>
        <taxon>Hemiptera</taxon>
        <taxon>Sternorrhyncha</taxon>
        <taxon>Aphidomorpha</taxon>
        <taxon>Aphidoidea</taxon>
        <taxon>Aphididae</taxon>
        <taxon>Lachninae</taxon>
        <taxon>Cinara</taxon>
    </lineage>
</organism>
<name>A0A5E4MS56_9HEMI</name>
<reference evidence="1 2" key="1">
    <citation type="submission" date="2019-08" db="EMBL/GenBank/DDBJ databases">
        <authorList>
            <person name="Alioto T."/>
            <person name="Alioto T."/>
            <person name="Gomez Garrido J."/>
        </authorList>
    </citation>
    <scope>NUCLEOTIDE SEQUENCE [LARGE SCALE GENOMIC DNA]</scope>
</reference>